<dbReference type="SUPFAM" id="SSF103473">
    <property type="entry name" value="MFS general substrate transporter"/>
    <property type="match status" value="1"/>
</dbReference>
<organism evidence="2 3">
    <name type="scientific">Saccoglossus kowalevskii</name>
    <name type="common">Acorn worm</name>
    <dbReference type="NCBI Taxonomy" id="10224"/>
    <lineage>
        <taxon>Eukaryota</taxon>
        <taxon>Metazoa</taxon>
        <taxon>Hemichordata</taxon>
        <taxon>Enteropneusta</taxon>
        <taxon>Harrimaniidae</taxon>
        <taxon>Saccoglossus</taxon>
    </lineage>
</organism>
<evidence type="ECO:0000313" key="3">
    <source>
        <dbReference type="RefSeq" id="XP_006825148.1"/>
    </source>
</evidence>
<dbReference type="Proteomes" id="UP000694865">
    <property type="component" value="Unplaced"/>
</dbReference>
<sequence length="435" mass="47358">MACNDFGGSEWCCGWLIVLSSHSLQMLMAGCQLSMGVFLVKFMDYFGEGAGKTASIVSLQSGVMFFPGPLVSILNNKFGTKPLVVIGGVLSSTGIFFSAFANSVNIFIFSYGITVGFAFALVYGPSVVIVGQYFHKRHALANGIVFAGFGVGIMVFPPLYQTLIDKYGWRGAMIVMAGINMNIVVCGMLMRPPPKYDREVKNGDVNGCTYVNQHECANSLLATRSSESRKDDGNKEIRNSTSLRRKITHHLALQLYTNSWFRILCVTVLIAAIGQLVLLVHIVNRAVSDGIPALDSAFLMTIIGISTMQCMPLFAALYGIADSMSVPLHSVVSLKHCIGTENLSSAVGWYLFYGGIGYILGPPFGGWIYDISLNYDLSFIAAGCSLLLAAFLILMQIVYKRCQSQNTENRYASNVTRLHHHTDISIGDAICETSL</sequence>
<feature type="transmembrane region" description="Helical" evidence="1">
    <location>
        <begin position="296"/>
        <end position="321"/>
    </location>
</feature>
<proteinExistence type="predicted"/>
<feature type="transmembrane region" description="Helical" evidence="1">
    <location>
        <begin position="172"/>
        <end position="190"/>
    </location>
</feature>
<dbReference type="InterPro" id="IPR050327">
    <property type="entry name" value="Proton-linked_MCT"/>
</dbReference>
<dbReference type="CDD" id="cd17352">
    <property type="entry name" value="MFS_MCT_SLC16"/>
    <property type="match status" value="1"/>
</dbReference>
<keyword evidence="1" id="KW-0812">Transmembrane</keyword>
<dbReference type="RefSeq" id="XP_006825148.1">
    <property type="nucleotide sequence ID" value="XM_006825085.1"/>
</dbReference>
<feature type="transmembrane region" description="Helical" evidence="1">
    <location>
        <begin position="54"/>
        <end position="71"/>
    </location>
</feature>
<gene>
    <name evidence="3" type="primary">LOC100377703</name>
</gene>
<feature type="transmembrane region" description="Helical" evidence="1">
    <location>
        <begin position="377"/>
        <end position="399"/>
    </location>
</feature>
<feature type="transmembrane region" description="Helical" evidence="1">
    <location>
        <begin position="350"/>
        <end position="370"/>
    </location>
</feature>
<feature type="transmembrane region" description="Helical" evidence="1">
    <location>
        <begin position="108"/>
        <end position="134"/>
    </location>
</feature>
<evidence type="ECO:0000313" key="2">
    <source>
        <dbReference type="Proteomes" id="UP000694865"/>
    </source>
</evidence>
<dbReference type="GeneID" id="100377703"/>
<feature type="transmembrane region" description="Helical" evidence="1">
    <location>
        <begin position="83"/>
        <end position="101"/>
    </location>
</feature>
<feature type="transmembrane region" description="Helical" evidence="1">
    <location>
        <begin position="260"/>
        <end position="284"/>
    </location>
</feature>
<protein>
    <submittedName>
        <fullName evidence="3">Monocarboxylate transporter 12-like</fullName>
    </submittedName>
</protein>
<keyword evidence="1" id="KW-0472">Membrane</keyword>
<keyword evidence="2" id="KW-1185">Reference proteome</keyword>
<accession>A0ABM0MYQ7</accession>
<dbReference type="Gene3D" id="1.20.1250.20">
    <property type="entry name" value="MFS general substrate transporter like domains"/>
    <property type="match status" value="1"/>
</dbReference>
<dbReference type="PANTHER" id="PTHR11360:SF284">
    <property type="entry name" value="EG:103B4.3 PROTEIN-RELATED"/>
    <property type="match status" value="1"/>
</dbReference>
<dbReference type="InterPro" id="IPR011701">
    <property type="entry name" value="MFS"/>
</dbReference>
<evidence type="ECO:0000256" key="1">
    <source>
        <dbReference type="SAM" id="Phobius"/>
    </source>
</evidence>
<dbReference type="Pfam" id="PF07690">
    <property type="entry name" value="MFS_1"/>
    <property type="match status" value="1"/>
</dbReference>
<dbReference type="InterPro" id="IPR036259">
    <property type="entry name" value="MFS_trans_sf"/>
</dbReference>
<name>A0ABM0MYQ7_SACKO</name>
<dbReference type="PANTHER" id="PTHR11360">
    <property type="entry name" value="MONOCARBOXYLATE TRANSPORTER"/>
    <property type="match status" value="1"/>
</dbReference>
<keyword evidence="1" id="KW-1133">Transmembrane helix</keyword>
<reference evidence="3" key="1">
    <citation type="submission" date="2025-08" db="UniProtKB">
        <authorList>
            <consortium name="RefSeq"/>
        </authorList>
    </citation>
    <scope>IDENTIFICATION</scope>
    <source>
        <tissue evidence="3">Testes</tissue>
    </source>
</reference>
<feature type="transmembrane region" description="Helical" evidence="1">
    <location>
        <begin position="140"/>
        <end position="160"/>
    </location>
</feature>